<accession>A0A8J3PN12</accession>
<proteinExistence type="predicted"/>
<dbReference type="Gene3D" id="3.40.50.10320">
    <property type="entry name" value="LmbE-like"/>
    <property type="match status" value="1"/>
</dbReference>
<dbReference type="PANTHER" id="PTHR12993:SF29">
    <property type="entry name" value="BLR3841 PROTEIN"/>
    <property type="match status" value="1"/>
</dbReference>
<comment type="caution">
    <text evidence="2">The sequence shown here is derived from an EMBL/GenBank/DDBJ whole genome shotgun (WGS) entry which is preliminary data.</text>
</comment>
<dbReference type="InterPro" id="IPR003737">
    <property type="entry name" value="GlcNAc_PI_deacetylase-related"/>
</dbReference>
<dbReference type="GO" id="GO:0016811">
    <property type="term" value="F:hydrolase activity, acting on carbon-nitrogen (but not peptide) bonds, in linear amides"/>
    <property type="evidence" value="ECO:0007669"/>
    <property type="project" value="TreeGrafter"/>
</dbReference>
<organism evidence="2 3">
    <name type="scientific">Planosporangium flavigriseum</name>
    <dbReference type="NCBI Taxonomy" id="373681"/>
    <lineage>
        <taxon>Bacteria</taxon>
        <taxon>Bacillati</taxon>
        <taxon>Actinomycetota</taxon>
        <taxon>Actinomycetes</taxon>
        <taxon>Micromonosporales</taxon>
        <taxon>Micromonosporaceae</taxon>
        <taxon>Planosporangium</taxon>
    </lineage>
</organism>
<protein>
    <recommendedName>
        <fullName evidence="4">4-oxalomesaconate hydratase</fullName>
    </recommendedName>
</protein>
<dbReference type="PANTHER" id="PTHR12993">
    <property type="entry name" value="N-ACETYLGLUCOSAMINYL-PHOSPHATIDYLINOSITOL DE-N-ACETYLASE-RELATED"/>
    <property type="match status" value="1"/>
</dbReference>
<keyword evidence="3" id="KW-1185">Reference proteome</keyword>
<dbReference type="SUPFAM" id="SSF102588">
    <property type="entry name" value="LmbE-like"/>
    <property type="match status" value="1"/>
</dbReference>
<keyword evidence="1" id="KW-0862">Zinc</keyword>
<evidence type="ECO:0000256" key="1">
    <source>
        <dbReference type="ARBA" id="ARBA00022833"/>
    </source>
</evidence>
<dbReference type="AlphaFoldDB" id="A0A8J3PN12"/>
<dbReference type="RefSeq" id="WP_168078736.1">
    <property type="nucleotide sequence ID" value="NZ_BAAAQJ010000012.1"/>
</dbReference>
<dbReference type="GO" id="GO:0016137">
    <property type="term" value="P:glycoside metabolic process"/>
    <property type="evidence" value="ECO:0007669"/>
    <property type="project" value="UniProtKB-ARBA"/>
</dbReference>
<gene>
    <name evidence="2" type="ORF">Pfl04_18850</name>
</gene>
<evidence type="ECO:0000313" key="3">
    <source>
        <dbReference type="Proteomes" id="UP000653674"/>
    </source>
</evidence>
<evidence type="ECO:0008006" key="4">
    <source>
        <dbReference type="Google" id="ProtNLM"/>
    </source>
</evidence>
<dbReference type="Pfam" id="PF02585">
    <property type="entry name" value="PIG-L"/>
    <property type="match status" value="1"/>
</dbReference>
<sequence length="244" mass="26675">MSDHPVNPSVLVISAHAADFVWRAGGAIALSASKGAPVHVLCLSFGERGESQGLWKQDGMTLGRVKATRREQASAAAEVLGASIEFLDLGDYPLRVDEAAQDRIVSVMRERQPDVLLTHVPSDPYNRDHNLAHETTLLTRMVAQAHGHDRSTRPIGAAQVLQFEPHQPEVCGFVPDLLLDITPVFDRKVKAMQCMSGAQGHLVQYYTDLGVRRGVQAVRNGAPKTVTHAEAYQRTFPTVGEDLR</sequence>
<name>A0A8J3PN12_9ACTN</name>
<reference evidence="2" key="1">
    <citation type="submission" date="2021-01" db="EMBL/GenBank/DDBJ databases">
        <title>Whole genome shotgun sequence of Planosporangium flavigriseum NBRC 105377.</title>
        <authorList>
            <person name="Komaki H."/>
            <person name="Tamura T."/>
        </authorList>
    </citation>
    <scope>NUCLEOTIDE SEQUENCE</scope>
    <source>
        <strain evidence="2">NBRC 105377</strain>
    </source>
</reference>
<dbReference type="InterPro" id="IPR024078">
    <property type="entry name" value="LmbE-like_dom_sf"/>
</dbReference>
<evidence type="ECO:0000313" key="2">
    <source>
        <dbReference type="EMBL" id="GIG73481.1"/>
    </source>
</evidence>
<dbReference type="Proteomes" id="UP000653674">
    <property type="component" value="Unassembled WGS sequence"/>
</dbReference>
<dbReference type="EMBL" id="BONU01000009">
    <property type="protein sequence ID" value="GIG73481.1"/>
    <property type="molecule type" value="Genomic_DNA"/>
</dbReference>